<name>A0ABX6P8F3_9BURK</name>
<evidence type="ECO:0000313" key="2">
    <source>
        <dbReference type="Proteomes" id="UP000500826"/>
    </source>
</evidence>
<proteinExistence type="predicted"/>
<evidence type="ECO:0000313" key="1">
    <source>
        <dbReference type="EMBL" id="QJW85655.1"/>
    </source>
</evidence>
<sequence>MLDEELGTHHGLSWEDFVLLDALHDAAGGLPLPQLATRTGVRSSGC</sequence>
<dbReference type="Proteomes" id="UP000500826">
    <property type="component" value="Chromosome"/>
</dbReference>
<gene>
    <name evidence="1" type="ORF">HK414_27800</name>
</gene>
<organism evidence="1 2">
    <name type="scientific">Ramlibacter terrae</name>
    <dbReference type="NCBI Taxonomy" id="2732511"/>
    <lineage>
        <taxon>Bacteria</taxon>
        <taxon>Pseudomonadati</taxon>
        <taxon>Pseudomonadota</taxon>
        <taxon>Betaproteobacteria</taxon>
        <taxon>Burkholderiales</taxon>
        <taxon>Comamonadaceae</taxon>
        <taxon>Ramlibacter</taxon>
    </lineage>
</organism>
<evidence type="ECO:0008006" key="3">
    <source>
        <dbReference type="Google" id="ProtNLM"/>
    </source>
</evidence>
<reference evidence="1 2" key="1">
    <citation type="submission" date="2020-05" db="EMBL/GenBank/DDBJ databases">
        <title>Ramlibacter rhizophilus sp. nov., isolated from rhizosphere soil of national flower Mugunghwa from South Korea.</title>
        <authorList>
            <person name="Zheng-Fei Y."/>
            <person name="Huan T."/>
        </authorList>
    </citation>
    <scope>NUCLEOTIDE SEQUENCE [LARGE SCALE GENOMIC DNA]</scope>
    <source>
        <strain evidence="1 2">H242</strain>
    </source>
</reference>
<keyword evidence="2" id="KW-1185">Reference proteome</keyword>
<protein>
    <recommendedName>
        <fullName evidence="3">MarR family transcriptional regulator</fullName>
    </recommendedName>
</protein>
<accession>A0ABX6P8F3</accession>
<dbReference type="EMBL" id="CP053418">
    <property type="protein sequence ID" value="QJW85655.1"/>
    <property type="molecule type" value="Genomic_DNA"/>
</dbReference>